<dbReference type="HOGENOM" id="CLU_435415_0_0_5"/>
<dbReference type="InterPro" id="IPR027268">
    <property type="entry name" value="Peptidase_M4/M1_CTD_sf"/>
</dbReference>
<dbReference type="Proteomes" id="UP000006512">
    <property type="component" value="Unassembled WGS sequence"/>
</dbReference>
<dbReference type="SUPFAM" id="SSF50156">
    <property type="entry name" value="PDZ domain-like"/>
    <property type="match status" value="1"/>
</dbReference>
<dbReference type="PIRSF" id="PIRSF016493">
    <property type="entry name" value="Glycyl_aminpptds"/>
    <property type="match status" value="1"/>
</dbReference>
<evidence type="ECO:0000313" key="4">
    <source>
        <dbReference type="EMBL" id="EGF90124.1"/>
    </source>
</evidence>
<sequence>MKAIAVCSLALGLLAGPVFAQPVAMPAALPPGLPAPQDVAFPGTIQLFVDASDTDRHIVHIREVIPVAQSGRLTLLVPKWLPGHHSPADTDLTKIAGLKVMAGDKALPWTRDSIEQNAFHVDVPAGVTEVTAQFQYLFPVQARDGEILHTDTMMALQWTGQSLYPAGWFTRRIPIQLNLTLPKDWSFASALEAEERSGDVVTFKAISYDHFIDSPLIAGRHFRTYDLDPGAKVPVNMSIVADDPKDLEVPANVVDIHRRVVQETYKLFGAKHYDRFDFLVTASDTVSIGLEHHRSSEIGVEPGYFREVAGKGFGRNIMAHEYIHSWDGKFRRPRGQFTGDFQAPMQDELLWVYEGGTTYWTWVIEGRAGLYSYDQTLQQVAATMAVYDNLPARHWRNLVDTTYDPIISNREPKSWTSWQRSEDYYSEGALIWLEADILIRERTNGKKSLDDFARGFFGVHDGAWDPMVYGFDDVVASLNSVYPYDWATFLTQRTTRTGGGAPLDSLARAGYRLVYSDTPMDYSKSNEAKRGVVGLMYGPGLSVAKDGAIREAMWDGPAFKLGLTAGMKIVAVDGRGFTPERLKDALVAAHGTDKKIELWMQEGDRYRIVTLDYHDGLRYPRLERIEGKPDGFKPIFTAADSSARK</sequence>
<reference evidence="5" key="1">
    <citation type="submission" date="2011-03" db="EMBL/GenBank/DDBJ databases">
        <title>Draft genome sequence of Brevundimonas diminuta.</title>
        <authorList>
            <person name="Brown P.J.B."/>
            <person name="Buechlein A."/>
            <person name="Hemmerich C."/>
            <person name="Brun Y.V."/>
        </authorList>
    </citation>
    <scope>NUCLEOTIDE SEQUENCE [LARGE SCALE GENOMIC DNA]</scope>
    <source>
        <strain evidence="5">C19</strain>
    </source>
</reference>
<evidence type="ECO:0000256" key="1">
    <source>
        <dbReference type="SAM" id="SignalP"/>
    </source>
</evidence>
<dbReference type="InterPro" id="IPR024191">
    <property type="entry name" value="Peptidase_M61"/>
</dbReference>
<evidence type="ECO:0000313" key="5">
    <source>
        <dbReference type="Proteomes" id="UP000006512"/>
    </source>
</evidence>
<dbReference type="OrthoDB" id="9778516at2"/>
<feature type="chain" id="PRO_5003320391" evidence="1">
    <location>
        <begin position="21"/>
        <end position="645"/>
    </location>
</feature>
<dbReference type="InterPro" id="IPR036034">
    <property type="entry name" value="PDZ_sf"/>
</dbReference>
<dbReference type="InterPro" id="IPR007963">
    <property type="entry name" value="Peptidase_M61_catalytic"/>
</dbReference>
<keyword evidence="5" id="KW-1185">Reference proteome</keyword>
<dbReference type="Gene3D" id="1.10.390.10">
    <property type="entry name" value="Neutral Protease Domain 2"/>
    <property type="match status" value="1"/>
</dbReference>
<dbReference type="Pfam" id="PF17899">
    <property type="entry name" value="Peptidase_M61_N"/>
    <property type="match status" value="1"/>
</dbReference>
<protein>
    <submittedName>
        <fullName evidence="4">M61 glycyl aminopeptidase family protein</fullName>
    </submittedName>
</protein>
<dbReference type="Pfam" id="PF05299">
    <property type="entry name" value="Peptidase_M61"/>
    <property type="match status" value="1"/>
</dbReference>
<accession>F4QRJ8</accession>
<feature type="signal peptide" evidence="1">
    <location>
        <begin position="1"/>
        <end position="20"/>
    </location>
</feature>
<feature type="domain" description="Peptidase M61 catalytic" evidence="2">
    <location>
        <begin position="316"/>
        <end position="431"/>
    </location>
</feature>
<organism evidence="4 5">
    <name type="scientific">Asticcacaulis biprosthecium C19</name>
    <dbReference type="NCBI Taxonomy" id="715226"/>
    <lineage>
        <taxon>Bacteria</taxon>
        <taxon>Pseudomonadati</taxon>
        <taxon>Pseudomonadota</taxon>
        <taxon>Alphaproteobacteria</taxon>
        <taxon>Caulobacterales</taxon>
        <taxon>Caulobacteraceae</taxon>
        <taxon>Asticcacaulis</taxon>
    </lineage>
</organism>
<keyword evidence="4" id="KW-0031">Aminopeptidase</keyword>
<keyword evidence="1" id="KW-0732">Signal</keyword>
<dbReference type="GO" id="GO:0004177">
    <property type="term" value="F:aminopeptidase activity"/>
    <property type="evidence" value="ECO:0007669"/>
    <property type="project" value="UniProtKB-KW"/>
</dbReference>
<dbReference type="Gene3D" id="2.60.40.3650">
    <property type="match status" value="1"/>
</dbReference>
<dbReference type="SUPFAM" id="SSF55486">
    <property type="entry name" value="Metalloproteases ('zincins'), catalytic domain"/>
    <property type="match status" value="1"/>
</dbReference>
<feature type="domain" description="Peptidase M61 N-terminal" evidence="3">
    <location>
        <begin position="49"/>
        <end position="220"/>
    </location>
</feature>
<dbReference type="InterPro" id="IPR040756">
    <property type="entry name" value="Peptidase_M61_N"/>
</dbReference>
<keyword evidence="4" id="KW-0645">Protease</keyword>
<dbReference type="RefSeq" id="WP_006273922.1">
    <property type="nucleotide sequence ID" value="NZ_GL883079.1"/>
</dbReference>
<dbReference type="AlphaFoldDB" id="F4QRJ8"/>
<dbReference type="EMBL" id="GL883079">
    <property type="protein sequence ID" value="EGF90124.1"/>
    <property type="molecule type" value="Genomic_DNA"/>
</dbReference>
<evidence type="ECO:0000259" key="3">
    <source>
        <dbReference type="Pfam" id="PF17899"/>
    </source>
</evidence>
<dbReference type="eggNOG" id="COG3975">
    <property type="taxonomic scope" value="Bacteria"/>
</dbReference>
<name>F4QRJ8_9CAUL</name>
<evidence type="ECO:0000259" key="2">
    <source>
        <dbReference type="Pfam" id="PF05299"/>
    </source>
</evidence>
<keyword evidence="4" id="KW-0378">Hydrolase</keyword>
<gene>
    <name evidence="4" type="ORF">ABI_31370</name>
</gene>
<proteinExistence type="predicted"/>
<dbReference type="STRING" id="715226.ABI_31370"/>